<comment type="caution">
    <text evidence="4">The sequence shown here is derived from an EMBL/GenBank/DDBJ whole genome shotgun (WGS) entry which is preliminary data.</text>
</comment>
<dbReference type="Proteomes" id="UP001219525">
    <property type="component" value="Unassembled WGS sequence"/>
</dbReference>
<dbReference type="PANTHER" id="PTHR43194">
    <property type="entry name" value="HYDROLASE ALPHA/BETA FOLD FAMILY"/>
    <property type="match status" value="1"/>
</dbReference>
<dbReference type="AlphaFoldDB" id="A0AAD6VJD4"/>
<evidence type="ECO:0000256" key="2">
    <source>
        <dbReference type="ARBA" id="ARBA00022801"/>
    </source>
</evidence>
<dbReference type="SUPFAM" id="SSF53474">
    <property type="entry name" value="alpha/beta-Hydrolases"/>
    <property type="match status" value="1"/>
</dbReference>
<dbReference type="EMBL" id="JARJCW010000022">
    <property type="protein sequence ID" value="KAJ7213170.1"/>
    <property type="molecule type" value="Genomic_DNA"/>
</dbReference>
<reference evidence="4" key="1">
    <citation type="submission" date="2023-03" db="EMBL/GenBank/DDBJ databases">
        <title>Massive genome expansion in bonnet fungi (Mycena s.s.) driven by repeated elements and novel gene families across ecological guilds.</title>
        <authorList>
            <consortium name="Lawrence Berkeley National Laboratory"/>
            <person name="Harder C.B."/>
            <person name="Miyauchi S."/>
            <person name="Viragh M."/>
            <person name="Kuo A."/>
            <person name="Thoen E."/>
            <person name="Andreopoulos B."/>
            <person name="Lu D."/>
            <person name="Skrede I."/>
            <person name="Drula E."/>
            <person name="Henrissat B."/>
            <person name="Morin E."/>
            <person name="Kohler A."/>
            <person name="Barry K."/>
            <person name="LaButti K."/>
            <person name="Morin E."/>
            <person name="Salamov A."/>
            <person name="Lipzen A."/>
            <person name="Mereny Z."/>
            <person name="Hegedus B."/>
            <person name="Baldrian P."/>
            <person name="Stursova M."/>
            <person name="Weitz H."/>
            <person name="Taylor A."/>
            <person name="Grigoriev I.V."/>
            <person name="Nagy L.G."/>
            <person name="Martin F."/>
            <person name="Kauserud H."/>
        </authorList>
    </citation>
    <scope>NUCLEOTIDE SEQUENCE</scope>
    <source>
        <strain evidence="4">9144</strain>
    </source>
</reference>
<dbReference type="InterPro" id="IPR029058">
    <property type="entry name" value="AB_hydrolase_fold"/>
</dbReference>
<dbReference type="InterPro" id="IPR000073">
    <property type="entry name" value="AB_hydrolase_1"/>
</dbReference>
<dbReference type="PANTHER" id="PTHR43194:SF2">
    <property type="entry name" value="PEROXISOMAL MEMBRANE PROTEIN LPX1"/>
    <property type="match status" value="1"/>
</dbReference>
<protein>
    <submittedName>
        <fullName evidence="4">Proline-specific peptidase</fullName>
    </submittedName>
</protein>
<gene>
    <name evidence="4" type="ORF">GGX14DRAFT_620412</name>
</gene>
<proteinExistence type="inferred from homology"/>
<dbReference type="InterPro" id="IPR002410">
    <property type="entry name" value="Peptidase_S33"/>
</dbReference>
<accession>A0AAD6VJD4</accession>
<keyword evidence="5" id="KW-1185">Reference proteome</keyword>
<dbReference type="NCBIfam" id="TIGR01250">
    <property type="entry name" value="pro_imino_pep_2"/>
    <property type="match status" value="1"/>
</dbReference>
<evidence type="ECO:0000313" key="4">
    <source>
        <dbReference type="EMBL" id="KAJ7213170.1"/>
    </source>
</evidence>
<evidence type="ECO:0000256" key="1">
    <source>
        <dbReference type="ARBA" id="ARBA00010088"/>
    </source>
</evidence>
<dbReference type="InterPro" id="IPR005945">
    <property type="entry name" value="Pro_imino_pep"/>
</dbReference>
<dbReference type="Gene3D" id="3.40.50.1820">
    <property type="entry name" value="alpha/beta hydrolase"/>
    <property type="match status" value="1"/>
</dbReference>
<name>A0AAD6VJD4_9AGAR</name>
<dbReference type="Pfam" id="PF00561">
    <property type="entry name" value="Abhydrolase_1"/>
    <property type="match status" value="1"/>
</dbReference>
<sequence length="301" mass="33954">MSNPFSTGYIPFVVEGETFETAYKIFGDLKSKTRPLLVLHGGPGIPHQYLLSFAHLSAQGIPVIFYDQVGCGLSTHLPDKPKEFWTEELFMKELDNVLTTLNIQGDFDLAGHSWGGMLAANYVISRNPHGLKRLIIADAPASMELWSIGTNALLEGFPQEFRDMLKRHELAGTTDSEEYQTGIQQFSEKHLCRVQPWPQDLMDAFGALESDPTVYSTMIGPSEFNITGTMKPWTVIDDLHKISVPTLLINGRYDDAQDVGVVPFFKKIPRVQWVQFAESSHMPFFEETERFFQIVGEFLAE</sequence>
<dbReference type="GO" id="GO:0006508">
    <property type="term" value="P:proteolysis"/>
    <property type="evidence" value="ECO:0007669"/>
    <property type="project" value="InterPro"/>
</dbReference>
<dbReference type="PIRSF" id="PIRSF005539">
    <property type="entry name" value="Pept_S33_TRI_F1"/>
    <property type="match status" value="1"/>
</dbReference>
<feature type="domain" description="AB hydrolase-1" evidence="3">
    <location>
        <begin position="35"/>
        <end position="287"/>
    </location>
</feature>
<dbReference type="GO" id="GO:0008233">
    <property type="term" value="F:peptidase activity"/>
    <property type="evidence" value="ECO:0007669"/>
    <property type="project" value="InterPro"/>
</dbReference>
<keyword evidence="2" id="KW-0378">Hydrolase</keyword>
<dbReference type="InterPro" id="IPR050228">
    <property type="entry name" value="Carboxylesterase_BioH"/>
</dbReference>
<comment type="similarity">
    <text evidence="1">Belongs to the peptidase S33 family.</text>
</comment>
<evidence type="ECO:0000313" key="5">
    <source>
        <dbReference type="Proteomes" id="UP001219525"/>
    </source>
</evidence>
<dbReference type="PRINTS" id="PR00793">
    <property type="entry name" value="PROAMNOPTASE"/>
</dbReference>
<evidence type="ECO:0000259" key="3">
    <source>
        <dbReference type="Pfam" id="PF00561"/>
    </source>
</evidence>
<organism evidence="4 5">
    <name type="scientific">Mycena pura</name>
    <dbReference type="NCBI Taxonomy" id="153505"/>
    <lineage>
        <taxon>Eukaryota</taxon>
        <taxon>Fungi</taxon>
        <taxon>Dikarya</taxon>
        <taxon>Basidiomycota</taxon>
        <taxon>Agaricomycotina</taxon>
        <taxon>Agaricomycetes</taxon>
        <taxon>Agaricomycetidae</taxon>
        <taxon>Agaricales</taxon>
        <taxon>Marasmiineae</taxon>
        <taxon>Mycenaceae</taxon>
        <taxon>Mycena</taxon>
    </lineage>
</organism>